<evidence type="ECO:0000256" key="4">
    <source>
        <dbReference type="ARBA" id="ARBA00023128"/>
    </source>
</evidence>
<organism evidence="8 9">
    <name type="scientific">Cercophora samala</name>
    <dbReference type="NCBI Taxonomy" id="330535"/>
    <lineage>
        <taxon>Eukaryota</taxon>
        <taxon>Fungi</taxon>
        <taxon>Dikarya</taxon>
        <taxon>Ascomycota</taxon>
        <taxon>Pezizomycotina</taxon>
        <taxon>Sordariomycetes</taxon>
        <taxon>Sordariomycetidae</taxon>
        <taxon>Sordariales</taxon>
        <taxon>Lasiosphaeriaceae</taxon>
        <taxon>Cercophora</taxon>
    </lineage>
</organism>
<evidence type="ECO:0000256" key="5">
    <source>
        <dbReference type="ARBA" id="ARBA00023274"/>
    </source>
</evidence>
<dbReference type="AlphaFoldDB" id="A0AA40DEK5"/>
<protein>
    <recommendedName>
        <fullName evidence="6">Large ribosomal subunit protein mL49</fullName>
    </recommendedName>
</protein>
<evidence type="ECO:0000256" key="2">
    <source>
        <dbReference type="ARBA" id="ARBA00005677"/>
    </source>
</evidence>
<evidence type="ECO:0000313" key="9">
    <source>
        <dbReference type="Proteomes" id="UP001174997"/>
    </source>
</evidence>
<dbReference type="GO" id="GO:0006412">
    <property type="term" value="P:translation"/>
    <property type="evidence" value="ECO:0007669"/>
    <property type="project" value="InterPro"/>
</dbReference>
<gene>
    <name evidence="8" type="ORF">QBC41DRAFT_314266</name>
</gene>
<feature type="region of interest" description="Disordered" evidence="7">
    <location>
        <begin position="25"/>
        <end position="53"/>
    </location>
</feature>
<evidence type="ECO:0000256" key="7">
    <source>
        <dbReference type="SAM" id="MobiDB-lite"/>
    </source>
</evidence>
<keyword evidence="9" id="KW-1185">Reference proteome</keyword>
<dbReference type="PANTHER" id="PTHR13477">
    <property type="entry name" value="MITOCHONDRIAL 39S RIBOSOMAL PROTEIN L49"/>
    <property type="match status" value="1"/>
</dbReference>
<dbReference type="EMBL" id="JAULSY010000015">
    <property type="protein sequence ID" value="KAK0672134.1"/>
    <property type="molecule type" value="Genomic_DNA"/>
</dbReference>
<keyword evidence="3 8" id="KW-0689">Ribosomal protein</keyword>
<name>A0AA40DEK5_9PEZI</name>
<dbReference type="Proteomes" id="UP001174997">
    <property type="component" value="Unassembled WGS sequence"/>
</dbReference>
<proteinExistence type="inferred from homology"/>
<evidence type="ECO:0000256" key="3">
    <source>
        <dbReference type="ARBA" id="ARBA00022980"/>
    </source>
</evidence>
<comment type="similarity">
    <text evidence="2">Belongs to the mitochondrion-specific ribosomal protein mL49 family.</text>
</comment>
<evidence type="ECO:0000256" key="1">
    <source>
        <dbReference type="ARBA" id="ARBA00004173"/>
    </source>
</evidence>
<comment type="subcellular location">
    <subcellularLocation>
        <location evidence="1">Mitochondrion</location>
    </subcellularLocation>
</comment>
<reference evidence="8" key="1">
    <citation type="submission" date="2023-06" db="EMBL/GenBank/DDBJ databases">
        <title>Genome-scale phylogeny and comparative genomics of the fungal order Sordariales.</title>
        <authorList>
            <consortium name="Lawrence Berkeley National Laboratory"/>
            <person name="Hensen N."/>
            <person name="Bonometti L."/>
            <person name="Westerberg I."/>
            <person name="Brannstrom I.O."/>
            <person name="Guillou S."/>
            <person name="Cros-Aarteil S."/>
            <person name="Calhoun S."/>
            <person name="Haridas S."/>
            <person name="Kuo A."/>
            <person name="Mondo S."/>
            <person name="Pangilinan J."/>
            <person name="Riley R."/>
            <person name="Labutti K."/>
            <person name="Andreopoulos B."/>
            <person name="Lipzen A."/>
            <person name="Chen C."/>
            <person name="Yanf M."/>
            <person name="Daum C."/>
            <person name="Ng V."/>
            <person name="Clum A."/>
            <person name="Steindorff A."/>
            <person name="Ohm R."/>
            <person name="Martin F."/>
            <person name="Silar P."/>
            <person name="Natvig D."/>
            <person name="Lalanne C."/>
            <person name="Gautier V."/>
            <person name="Ament-Velasquez S.L."/>
            <person name="Kruys A."/>
            <person name="Hutchinson M.I."/>
            <person name="Powell A.J."/>
            <person name="Barry K."/>
            <person name="Miller A.N."/>
            <person name="Grigoriev I.V."/>
            <person name="Debuchy R."/>
            <person name="Gladieux P."/>
            <person name="Thoren M.H."/>
            <person name="Johannesson H."/>
        </authorList>
    </citation>
    <scope>NUCLEOTIDE SEQUENCE</scope>
    <source>
        <strain evidence="8">CBS 307.81</strain>
    </source>
</reference>
<dbReference type="Pfam" id="PF05046">
    <property type="entry name" value="Img2"/>
    <property type="match status" value="1"/>
</dbReference>
<dbReference type="Gene3D" id="3.30.780.10">
    <property type="entry name" value="SUI1-like domain"/>
    <property type="match status" value="1"/>
</dbReference>
<accession>A0AA40DEK5</accession>
<sequence>MLRPTLLPSRLLRQQPTTTPLLRQFLSTAPSQPPQKPSPSPPKSHPSQKPASLFPFIVGRTHTNNHSVYQLAKRGGNLKLTIVKKVEGNRIAFKEELGKALKLSPKDIKVSSLTGHVEVPGHRKSDIVAFLEEKGL</sequence>
<keyword evidence="5" id="KW-0687">Ribonucleoprotein</keyword>
<feature type="compositionally biased region" description="Pro residues" evidence="7">
    <location>
        <begin position="31"/>
        <end position="44"/>
    </location>
</feature>
<evidence type="ECO:0000313" key="8">
    <source>
        <dbReference type="EMBL" id="KAK0672134.1"/>
    </source>
</evidence>
<comment type="caution">
    <text evidence="8">The sequence shown here is derived from an EMBL/GenBank/DDBJ whole genome shotgun (WGS) entry which is preliminary data.</text>
</comment>
<evidence type="ECO:0000256" key="6">
    <source>
        <dbReference type="ARBA" id="ARBA00035191"/>
    </source>
</evidence>
<dbReference type="GO" id="GO:0003735">
    <property type="term" value="F:structural constituent of ribosome"/>
    <property type="evidence" value="ECO:0007669"/>
    <property type="project" value="InterPro"/>
</dbReference>
<dbReference type="GO" id="GO:0005762">
    <property type="term" value="C:mitochondrial large ribosomal subunit"/>
    <property type="evidence" value="ECO:0007669"/>
    <property type="project" value="TreeGrafter"/>
</dbReference>
<dbReference type="InterPro" id="IPR007740">
    <property type="entry name" value="Ribosomal_mL49"/>
</dbReference>
<dbReference type="PANTHER" id="PTHR13477:SF0">
    <property type="entry name" value="LARGE RIBOSOMAL SUBUNIT PROTEIN ML49"/>
    <property type="match status" value="1"/>
</dbReference>
<keyword evidence="4" id="KW-0496">Mitochondrion</keyword>